<dbReference type="Gene3D" id="1.10.260.40">
    <property type="entry name" value="lambda repressor-like DNA-binding domains"/>
    <property type="match status" value="1"/>
</dbReference>
<evidence type="ECO:0000313" key="6">
    <source>
        <dbReference type="Proteomes" id="UP000004578"/>
    </source>
</evidence>
<dbReference type="RefSeq" id="WP_005868365.1">
    <property type="nucleotide sequence ID" value="NZ_AKFS01000067.1"/>
</dbReference>
<dbReference type="Proteomes" id="UP000004578">
    <property type="component" value="Unassembled WGS sequence"/>
</dbReference>
<evidence type="ECO:0000313" key="5">
    <source>
        <dbReference type="EMBL" id="EJF47888.1"/>
    </source>
</evidence>
<organism evidence="5 6">
    <name type="scientific">Schaalia georgiae F0490</name>
    <dbReference type="NCBI Taxonomy" id="1125717"/>
    <lineage>
        <taxon>Bacteria</taxon>
        <taxon>Bacillati</taxon>
        <taxon>Actinomycetota</taxon>
        <taxon>Actinomycetes</taxon>
        <taxon>Actinomycetales</taxon>
        <taxon>Actinomycetaceae</taxon>
        <taxon>Schaalia</taxon>
    </lineage>
</organism>
<proteinExistence type="predicted"/>
<feature type="non-terminal residue" evidence="5">
    <location>
        <position position="193"/>
    </location>
</feature>
<keyword evidence="6" id="KW-1185">Reference proteome</keyword>
<dbReference type="AlphaFoldDB" id="J1HQJ3"/>
<dbReference type="InterPro" id="IPR010982">
    <property type="entry name" value="Lambda_DNA-bd_dom_sf"/>
</dbReference>
<dbReference type="SUPFAM" id="SSF53822">
    <property type="entry name" value="Periplasmic binding protein-like I"/>
    <property type="match status" value="1"/>
</dbReference>
<name>J1HQJ3_9ACTO</name>
<dbReference type="GO" id="GO:0000976">
    <property type="term" value="F:transcription cis-regulatory region binding"/>
    <property type="evidence" value="ECO:0007669"/>
    <property type="project" value="TreeGrafter"/>
</dbReference>
<dbReference type="EMBL" id="AKFS01000067">
    <property type="protein sequence ID" value="EJF47888.1"/>
    <property type="molecule type" value="Genomic_DNA"/>
</dbReference>
<accession>J1HQJ3</accession>
<dbReference type="InterPro" id="IPR000843">
    <property type="entry name" value="HTH_LacI"/>
</dbReference>
<gene>
    <name evidence="5" type="ORF">HMPREF1317_1518</name>
</gene>
<dbReference type="Gene3D" id="3.40.50.2300">
    <property type="match status" value="2"/>
</dbReference>
<dbReference type="PROSITE" id="PS50932">
    <property type="entry name" value="HTH_LACI_2"/>
    <property type="match status" value="1"/>
</dbReference>
<dbReference type="GO" id="GO:0003700">
    <property type="term" value="F:DNA-binding transcription factor activity"/>
    <property type="evidence" value="ECO:0007669"/>
    <property type="project" value="TreeGrafter"/>
</dbReference>
<comment type="caution">
    <text evidence="5">The sequence shown here is derived from an EMBL/GenBank/DDBJ whole genome shotgun (WGS) entry which is preliminary data.</text>
</comment>
<protein>
    <submittedName>
        <fullName evidence="5">Transcriptional regulator, LacI family</fullName>
    </submittedName>
</protein>
<keyword evidence="3" id="KW-0804">Transcription</keyword>
<feature type="domain" description="HTH lacI-type" evidence="4">
    <location>
        <begin position="11"/>
        <end position="65"/>
    </location>
</feature>
<dbReference type="Pfam" id="PF00356">
    <property type="entry name" value="LacI"/>
    <property type="match status" value="1"/>
</dbReference>
<dbReference type="OrthoDB" id="3266689at2"/>
<dbReference type="SUPFAM" id="SSF47413">
    <property type="entry name" value="lambda repressor-like DNA-binding domains"/>
    <property type="match status" value="1"/>
</dbReference>
<evidence type="ECO:0000256" key="2">
    <source>
        <dbReference type="ARBA" id="ARBA00023125"/>
    </source>
</evidence>
<evidence type="ECO:0000259" key="4">
    <source>
        <dbReference type="PROSITE" id="PS50932"/>
    </source>
</evidence>
<keyword evidence="1" id="KW-0805">Transcription regulation</keyword>
<keyword evidence="2" id="KW-0238">DNA-binding</keyword>
<dbReference type="CDD" id="cd01392">
    <property type="entry name" value="HTH_LacI"/>
    <property type="match status" value="1"/>
</dbReference>
<dbReference type="InterPro" id="IPR028082">
    <property type="entry name" value="Peripla_BP_I"/>
</dbReference>
<evidence type="ECO:0000256" key="1">
    <source>
        <dbReference type="ARBA" id="ARBA00023015"/>
    </source>
</evidence>
<dbReference type="PANTHER" id="PTHR30146:SF109">
    <property type="entry name" value="HTH-TYPE TRANSCRIPTIONAL REGULATOR GALS"/>
    <property type="match status" value="1"/>
</dbReference>
<evidence type="ECO:0000256" key="3">
    <source>
        <dbReference type="ARBA" id="ARBA00023163"/>
    </source>
</evidence>
<reference evidence="5 6" key="1">
    <citation type="submission" date="2012-05" db="EMBL/GenBank/DDBJ databases">
        <authorList>
            <person name="Harkins D.M."/>
            <person name="Madupu R."/>
            <person name="Durkin A.S."/>
            <person name="Torralba M."/>
            <person name="Methe B."/>
            <person name="Sutton G.G."/>
            <person name="Nelson K.E."/>
        </authorList>
    </citation>
    <scope>NUCLEOTIDE SEQUENCE [LARGE SCALE GENOMIC DNA]</scope>
    <source>
        <strain evidence="5 6">F0490</strain>
    </source>
</reference>
<dbReference type="PANTHER" id="PTHR30146">
    <property type="entry name" value="LACI-RELATED TRANSCRIPTIONAL REPRESSOR"/>
    <property type="match status" value="1"/>
</dbReference>
<sequence>MERQPFGKRSPTLRDIAVRAGASVSTVSRALRGDQRISARTRQRVVEIAQRLGYRADVAGSLLRASKPRVVGLLCDLSQELHVAYRHEVLQRAEQAGFRVVVESVEGQCPPRAALRRLREFRVQALVVVDPRCLGGAGDPGVPVVVIGQERPFADADLVTSDNGAGMGEAVEWLGDLGHRGITYVDGPPGASA</sequence>
<dbReference type="SMART" id="SM00354">
    <property type="entry name" value="HTH_LACI"/>
    <property type="match status" value="1"/>
</dbReference>